<dbReference type="SUPFAM" id="SSF52172">
    <property type="entry name" value="CheY-like"/>
    <property type="match status" value="1"/>
</dbReference>
<keyword evidence="9" id="KW-0175">Coiled coil</keyword>
<dbReference type="GO" id="GO:0000160">
    <property type="term" value="P:phosphorelay signal transduction system"/>
    <property type="evidence" value="ECO:0007669"/>
    <property type="project" value="UniProtKB-KW"/>
</dbReference>
<dbReference type="SUPFAM" id="SSF46689">
    <property type="entry name" value="Homeodomain-like"/>
    <property type="match status" value="1"/>
</dbReference>
<evidence type="ECO:0000259" key="11">
    <source>
        <dbReference type="PROSITE" id="PS50110"/>
    </source>
</evidence>
<dbReference type="Pfam" id="PF25601">
    <property type="entry name" value="AAA_lid_14"/>
    <property type="match status" value="1"/>
</dbReference>
<keyword evidence="13" id="KW-1185">Reference proteome</keyword>
<keyword evidence="6" id="KW-0238">DNA-binding</keyword>
<dbReference type="FunFam" id="3.40.50.2300:FF:000018">
    <property type="entry name" value="DNA-binding transcriptional regulator NtrC"/>
    <property type="match status" value="1"/>
</dbReference>
<dbReference type="Gene3D" id="3.40.50.300">
    <property type="entry name" value="P-loop containing nucleotide triphosphate hydrolases"/>
    <property type="match status" value="1"/>
</dbReference>
<evidence type="ECO:0000256" key="1">
    <source>
        <dbReference type="ARBA" id="ARBA00022553"/>
    </source>
</evidence>
<dbReference type="SUPFAM" id="SSF52540">
    <property type="entry name" value="P-loop containing nucleoside triphosphate hydrolases"/>
    <property type="match status" value="1"/>
</dbReference>
<dbReference type="FunFam" id="3.40.50.300:FF:000006">
    <property type="entry name" value="DNA-binding transcriptional regulator NtrC"/>
    <property type="match status" value="1"/>
</dbReference>
<dbReference type="PROSITE" id="PS00675">
    <property type="entry name" value="SIGMA54_INTERACT_1"/>
    <property type="match status" value="1"/>
</dbReference>
<dbReference type="PROSITE" id="PS50110">
    <property type="entry name" value="RESPONSE_REGULATORY"/>
    <property type="match status" value="1"/>
</dbReference>
<dbReference type="InterPro" id="IPR009057">
    <property type="entry name" value="Homeodomain-like_sf"/>
</dbReference>
<reference evidence="12" key="1">
    <citation type="journal article" date="2021" name="Microb. Physiol.">
        <title>Proteogenomic Insights into the Physiology of Marine, Sulfate-Reducing, Filamentous Desulfonema limicola and Desulfonema magnum.</title>
        <authorList>
            <person name="Schnaars V."/>
            <person name="Wohlbrand L."/>
            <person name="Scheve S."/>
            <person name="Hinrichs C."/>
            <person name="Reinhardt R."/>
            <person name="Rabus R."/>
        </authorList>
    </citation>
    <scope>NUCLEOTIDE SEQUENCE</scope>
    <source>
        <strain evidence="12">5ac10</strain>
    </source>
</reference>
<dbReference type="RefSeq" id="WP_207689274.1">
    <property type="nucleotide sequence ID" value="NZ_CP061799.1"/>
</dbReference>
<dbReference type="Pfam" id="PF02954">
    <property type="entry name" value="HTH_8"/>
    <property type="match status" value="1"/>
</dbReference>
<feature type="domain" description="Sigma-54 factor interaction" evidence="10">
    <location>
        <begin position="151"/>
        <end position="380"/>
    </location>
</feature>
<dbReference type="InterPro" id="IPR011006">
    <property type="entry name" value="CheY-like_superfamily"/>
</dbReference>
<feature type="modified residue" description="4-aspartylphosphate" evidence="8">
    <location>
        <position position="58"/>
    </location>
</feature>
<dbReference type="Pfam" id="PF00158">
    <property type="entry name" value="Sigma54_activat"/>
    <property type="match status" value="1"/>
</dbReference>
<keyword evidence="2" id="KW-0547">Nucleotide-binding</keyword>
<evidence type="ECO:0000256" key="9">
    <source>
        <dbReference type="SAM" id="Coils"/>
    </source>
</evidence>
<gene>
    <name evidence="12" type="ORF">dnl_58230</name>
</gene>
<accession>A0A975BD26</accession>
<dbReference type="InterPro" id="IPR002197">
    <property type="entry name" value="HTH_Fis"/>
</dbReference>
<keyword evidence="5" id="KW-0805">Transcription regulation</keyword>
<dbReference type="Proteomes" id="UP000663720">
    <property type="component" value="Chromosome"/>
</dbReference>
<proteinExistence type="predicted"/>
<dbReference type="InterPro" id="IPR025662">
    <property type="entry name" value="Sigma_54_int_dom_ATP-bd_1"/>
</dbReference>
<dbReference type="InterPro" id="IPR001789">
    <property type="entry name" value="Sig_transdc_resp-reg_receiver"/>
</dbReference>
<name>A0A975BD26_9BACT</name>
<dbReference type="EMBL" id="CP061799">
    <property type="protein sequence ID" value="QTA83419.1"/>
    <property type="molecule type" value="Genomic_DNA"/>
</dbReference>
<dbReference type="GO" id="GO:0043565">
    <property type="term" value="F:sequence-specific DNA binding"/>
    <property type="evidence" value="ECO:0007669"/>
    <property type="project" value="InterPro"/>
</dbReference>
<feature type="domain" description="Response regulatory" evidence="11">
    <location>
        <begin position="9"/>
        <end position="123"/>
    </location>
</feature>
<protein>
    <submittedName>
        <fullName evidence="12">PAS modulated sigma54-dependent transcriptional regulator, Fis family</fullName>
    </submittedName>
</protein>
<feature type="coiled-coil region" evidence="9">
    <location>
        <begin position="118"/>
        <end position="145"/>
    </location>
</feature>
<dbReference type="InterPro" id="IPR002078">
    <property type="entry name" value="Sigma_54_int"/>
</dbReference>
<dbReference type="CDD" id="cd00009">
    <property type="entry name" value="AAA"/>
    <property type="match status" value="1"/>
</dbReference>
<dbReference type="InterPro" id="IPR003593">
    <property type="entry name" value="AAA+_ATPase"/>
</dbReference>
<dbReference type="GO" id="GO:0005524">
    <property type="term" value="F:ATP binding"/>
    <property type="evidence" value="ECO:0007669"/>
    <property type="project" value="UniProtKB-KW"/>
</dbReference>
<evidence type="ECO:0000256" key="3">
    <source>
        <dbReference type="ARBA" id="ARBA00022840"/>
    </source>
</evidence>
<organism evidence="12 13">
    <name type="scientific">Desulfonema limicola</name>
    <dbReference type="NCBI Taxonomy" id="45656"/>
    <lineage>
        <taxon>Bacteria</taxon>
        <taxon>Pseudomonadati</taxon>
        <taxon>Thermodesulfobacteriota</taxon>
        <taxon>Desulfobacteria</taxon>
        <taxon>Desulfobacterales</taxon>
        <taxon>Desulfococcaceae</taxon>
        <taxon>Desulfonema</taxon>
    </lineage>
</organism>
<evidence type="ECO:0000256" key="4">
    <source>
        <dbReference type="ARBA" id="ARBA00023012"/>
    </source>
</evidence>
<keyword evidence="3" id="KW-0067">ATP-binding</keyword>
<evidence type="ECO:0000313" key="13">
    <source>
        <dbReference type="Proteomes" id="UP000663720"/>
    </source>
</evidence>
<dbReference type="Pfam" id="PF00072">
    <property type="entry name" value="Response_reg"/>
    <property type="match status" value="1"/>
</dbReference>
<dbReference type="GO" id="GO:0006355">
    <property type="term" value="P:regulation of DNA-templated transcription"/>
    <property type="evidence" value="ECO:0007669"/>
    <property type="project" value="InterPro"/>
</dbReference>
<dbReference type="AlphaFoldDB" id="A0A975BD26"/>
<dbReference type="SMART" id="SM00382">
    <property type="entry name" value="AAA"/>
    <property type="match status" value="1"/>
</dbReference>
<dbReference type="PRINTS" id="PR01590">
    <property type="entry name" value="HTHFIS"/>
</dbReference>
<dbReference type="PROSITE" id="PS00676">
    <property type="entry name" value="SIGMA54_INTERACT_2"/>
    <property type="match status" value="1"/>
</dbReference>
<dbReference type="KEGG" id="dli:dnl_58230"/>
<dbReference type="InterPro" id="IPR025944">
    <property type="entry name" value="Sigma_54_int_dom_CS"/>
</dbReference>
<dbReference type="PROSITE" id="PS50045">
    <property type="entry name" value="SIGMA54_INTERACT_4"/>
    <property type="match status" value="1"/>
</dbReference>
<evidence type="ECO:0000256" key="8">
    <source>
        <dbReference type="PROSITE-ProRule" id="PRU00169"/>
    </source>
</evidence>
<evidence type="ECO:0000256" key="2">
    <source>
        <dbReference type="ARBA" id="ARBA00022741"/>
    </source>
</evidence>
<dbReference type="Gene3D" id="1.10.10.60">
    <property type="entry name" value="Homeodomain-like"/>
    <property type="match status" value="1"/>
</dbReference>
<dbReference type="InterPro" id="IPR058031">
    <property type="entry name" value="AAA_lid_NorR"/>
</dbReference>
<dbReference type="SMART" id="SM00448">
    <property type="entry name" value="REC"/>
    <property type="match status" value="1"/>
</dbReference>
<dbReference type="PANTHER" id="PTHR32071">
    <property type="entry name" value="TRANSCRIPTIONAL REGULATORY PROTEIN"/>
    <property type="match status" value="1"/>
</dbReference>
<evidence type="ECO:0000256" key="6">
    <source>
        <dbReference type="ARBA" id="ARBA00023125"/>
    </source>
</evidence>
<keyword evidence="1 8" id="KW-0597">Phosphoprotein</keyword>
<dbReference type="PANTHER" id="PTHR32071:SF113">
    <property type="entry name" value="ALGINATE BIOSYNTHESIS TRANSCRIPTIONAL REGULATORY PROTEIN ALGB"/>
    <property type="match status" value="1"/>
</dbReference>
<evidence type="ECO:0000256" key="5">
    <source>
        <dbReference type="ARBA" id="ARBA00023015"/>
    </source>
</evidence>
<dbReference type="Gene3D" id="3.40.50.2300">
    <property type="match status" value="1"/>
</dbReference>
<evidence type="ECO:0000256" key="7">
    <source>
        <dbReference type="ARBA" id="ARBA00023163"/>
    </source>
</evidence>
<sequence length="462" mass="52455">MNTENTEKNLLIIDDEENMRHMLTTLLCKFGYNVDTASDGHQAIEKVMQTHYDFILCDLKMPNMDGMTFLESAKKYLTSSTVIVMSAYGSIETAIEAMKLGAYDYISKPFKTDEVYLALKKAEEREALKKENSQLKKRIKSIEQNYSFANMIGKSHAMQSIFKLALKAAQYDTTVLISGESGTGKELIAKGIHFNGERRTKTFIPVNCGGIPDNLLESEFFGYKKGSFTGADKNTKGLFEEADGGTLFLDEIGELPANLQVKFLRVLQENEVRPIGESKAKKINVRVLAATSKNLEVETKKGRFRQDLFYRLNVLPIKIPPLRDRCEDIPLLCSYFINKFKKTLSKEIKGISNEALSILLRHKWPGNVRELENTLERAAILSEEKILMPEHFPFEQTTDLDIDNIDNILEGYSLKKAQRFIEKKLIIKALEITKGNRTKAIQLLEISHPSLLSKIKTYDIPL</sequence>
<dbReference type="InterPro" id="IPR025943">
    <property type="entry name" value="Sigma_54_int_dom_ATP-bd_2"/>
</dbReference>
<dbReference type="InterPro" id="IPR027417">
    <property type="entry name" value="P-loop_NTPase"/>
</dbReference>
<keyword evidence="4" id="KW-0902">Two-component regulatory system</keyword>
<evidence type="ECO:0000259" key="10">
    <source>
        <dbReference type="PROSITE" id="PS50045"/>
    </source>
</evidence>
<keyword evidence="7" id="KW-0804">Transcription</keyword>
<dbReference type="PROSITE" id="PS00688">
    <property type="entry name" value="SIGMA54_INTERACT_3"/>
    <property type="match status" value="1"/>
</dbReference>
<evidence type="ECO:0000313" key="12">
    <source>
        <dbReference type="EMBL" id="QTA83419.1"/>
    </source>
</evidence>
<dbReference type="Gene3D" id="1.10.8.60">
    <property type="match status" value="1"/>
</dbReference>